<dbReference type="EMBL" id="JQ446041">
    <property type="protein sequence ID" value="AFC65055.1"/>
    <property type="molecule type" value="Genomic_DNA"/>
</dbReference>
<geneLocation type="mitochondrion" evidence="2"/>
<dbReference type="AlphaFoldDB" id="H9D1B8"/>
<keyword evidence="2" id="KW-0496">Mitochondrion</keyword>
<keyword evidence="1" id="KW-1133">Transmembrane helix</keyword>
<evidence type="ECO:0000256" key="1">
    <source>
        <dbReference type="SAM" id="Phobius"/>
    </source>
</evidence>
<reference evidence="2" key="1">
    <citation type="journal article" date="2013" name="Comp. Biochem. Physiol. Part D Genomics Proteomics">
        <title>Complete mitochondrial genome of Concholepas concholepas inferred by 454 pyrosequencing and mtDNA expression in two mollusc populations.</title>
        <authorList>
            <person name="Nunez-Acuna G."/>
            <person name="Aguilar-Espinoza A."/>
            <person name="Gallardo-Escarate C."/>
        </authorList>
    </citation>
    <scope>NUCLEOTIDE SEQUENCE</scope>
</reference>
<feature type="transmembrane region" description="Helical" evidence="1">
    <location>
        <begin position="87"/>
        <end position="107"/>
    </location>
</feature>
<organism evidence="2">
    <name type="scientific">Concholepas concholepas</name>
    <name type="common">Barnacle rock-shell</name>
    <name type="synonym">Buccinum concholepas</name>
    <dbReference type="NCBI Taxonomy" id="137544"/>
    <lineage>
        <taxon>Eukaryota</taxon>
        <taxon>Metazoa</taxon>
        <taxon>Spiralia</taxon>
        <taxon>Lophotrochozoa</taxon>
        <taxon>Mollusca</taxon>
        <taxon>Gastropoda</taxon>
        <taxon>Caenogastropoda</taxon>
        <taxon>Neogastropoda</taxon>
        <taxon>Muricoidea</taxon>
        <taxon>Muricidae</taxon>
        <taxon>Concholepas</taxon>
    </lineage>
</organism>
<keyword evidence="1" id="KW-0812">Transmembrane</keyword>
<sequence>MEQRYLHTYHNVLSVSWQGVHNMIHISNETVAEGWMGYQPVCHNETHTKMMMNIHSEDLSWSEWSQSPSEKYNTESKKELSSSSEDAVLSMMFVFIFFAAVFWYGLIFKVFCVFQRNTGETGLYISYEYVGRLECDPMEYSMKKHCIFFHAIYNSDVFGKRIFSLYPQDFTGYMYYLEEPFCWFVLFGFGCSISLPGITSGLSPLHDIDILLMLCGFFYIFLFTDEGV</sequence>
<feature type="transmembrane region" description="Helical" evidence="1">
    <location>
        <begin position="208"/>
        <end position="224"/>
    </location>
</feature>
<accession>H9D1B8</accession>
<dbReference type="CTD" id="22548932"/>
<dbReference type="RefSeq" id="YP_006303376.1">
    <property type="nucleotide sequence ID" value="NC_017886.1"/>
</dbReference>
<keyword evidence="1" id="KW-0472">Membrane</keyword>
<feature type="transmembrane region" description="Helical" evidence="1">
    <location>
        <begin position="181"/>
        <end position="202"/>
    </location>
</feature>
<name>H9D1B8_CONCC</name>
<dbReference type="GeneID" id="12799020"/>
<protein>
    <submittedName>
        <fullName evidence="2">Cytochrome c oxidase subunit III</fullName>
    </submittedName>
</protein>
<gene>
    <name evidence="2" type="primary">COXIII</name>
</gene>
<evidence type="ECO:0000313" key="2">
    <source>
        <dbReference type="EMBL" id="AFC65055.1"/>
    </source>
</evidence>
<proteinExistence type="predicted"/>